<gene>
    <name evidence="1" type="ORF">RF11_13160</name>
</gene>
<proteinExistence type="predicted"/>
<name>A0A0C2JNT4_THEKT</name>
<protein>
    <submittedName>
        <fullName evidence="1">Uncharacterized protein</fullName>
    </submittedName>
</protein>
<accession>A0A0C2JNT4</accession>
<organism evidence="1 2">
    <name type="scientific">Thelohanellus kitauei</name>
    <name type="common">Myxosporean</name>
    <dbReference type="NCBI Taxonomy" id="669202"/>
    <lineage>
        <taxon>Eukaryota</taxon>
        <taxon>Metazoa</taxon>
        <taxon>Cnidaria</taxon>
        <taxon>Myxozoa</taxon>
        <taxon>Myxosporea</taxon>
        <taxon>Bivalvulida</taxon>
        <taxon>Platysporina</taxon>
        <taxon>Myxobolidae</taxon>
        <taxon>Thelohanellus</taxon>
    </lineage>
</organism>
<dbReference type="Proteomes" id="UP000031668">
    <property type="component" value="Unassembled WGS sequence"/>
</dbReference>
<dbReference type="EMBL" id="JWZT01001886">
    <property type="protein sequence ID" value="KII71008.1"/>
    <property type="molecule type" value="Genomic_DNA"/>
</dbReference>
<sequence>MDVDTFSEIASDAVNWIGFLRHYGILPEEMLCEQRSQKKVEHQINDVFDKAKIYSDLNVGSLVNWYCDLDCEKKSRHSERINYETCVGMIHYSHRMISSYKDLLLLNNLGLETLPVNPPYVHETDPVTGAHTNNVEAYWSSM</sequence>
<comment type="caution">
    <text evidence="1">The sequence shown here is derived from an EMBL/GenBank/DDBJ whole genome shotgun (WGS) entry which is preliminary data.</text>
</comment>
<dbReference type="OrthoDB" id="8061556at2759"/>
<keyword evidence="2" id="KW-1185">Reference proteome</keyword>
<dbReference type="AlphaFoldDB" id="A0A0C2JNT4"/>
<evidence type="ECO:0000313" key="1">
    <source>
        <dbReference type="EMBL" id="KII71008.1"/>
    </source>
</evidence>
<evidence type="ECO:0000313" key="2">
    <source>
        <dbReference type="Proteomes" id="UP000031668"/>
    </source>
</evidence>
<reference evidence="1 2" key="1">
    <citation type="journal article" date="2014" name="Genome Biol. Evol.">
        <title>The genome of the myxosporean Thelohanellus kitauei shows adaptations to nutrient acquisition within its fish host.</title>
        <authorList>
            <person name="Yang Y."/>
            <person name="Xiong J."/>
            <person name="Zhou Z."/>
            <person name="Huo F."/>
            <person name="Miao W."/>
            <person name="Ran C."/>
            <person name="Liu Y."/>
            <person name="Zhang J."/>
            <person name="Feng J."/>
            <person name="Wang M."/>
            <person name="Wang M."/>
            <person name="Wang L."/>
            <person name="Yao B."/>
        </authorList>
    </citation>
    <scope>NUCLEOTIDE SEQUENCE [LARGE SCALE GENOMIC DNA]</scope>
    <source>
        <strain evidence="1">Wuqing</strain>
    </source>
</reference>